<reference evidence="2 3" key="1">
    <citation type="submission" date="2019-07" db="EMBL/GenBank/DDBJ databases">
        <title>Serratia dokdonensis sp. nov., an elicitor of systemic resistance in Nicotiana Tabacum.</title>
        <authorList>
            <person name="Son J.-S."/>
            <person name="Hwang Y.-J."/>
            <person name="Lee S.-Y."/>
            <person name="Ghim S.-Y."/>
        </authorList>
    </citation>
    <scope>NUCLEOTIDE SEQUENCE [LARGE SCALE GENOMIC DNA]</scope>
    <source>
        <strain evidence="2 3">KUDC3025</strain>
    </source>
</reference>
<dbReference type="Proteomes" id="UP000430368">
    <property type="component" value="Chromosome"/>
</dbReference>
<accession>A0ABX6GTJ0</accession>
<evidence type="ECO:0000313" key="3">
    <source>
        <dbReference type="Proteomes" id="UP000430368"/>
    </source>
</evidence>
<keyword evidence="1" id="KW-0472">Membrane</keyword>
<feature type="transmembrane region" description="Helical" evidence="1">
    <location>
        <begin position="7"/>
        <end position="26"/>
    </location>
</feature>
<name>A0ABX6GTJ0_9GAMM</name>
<organism evidence="2 3">
    <name type="scientific">Serratia rhizosphaerae</name>
    <dbReference type="NCBI Taxonomy" id="2597702"/>
    <lineage>
        <taxon>Bacteria</taxon>
        <taxon>Pseudomonadati</taxon>
        <taxon>Pseudomonadota</taxon>
        <taxon>Gammaproteobacteria</taxon>
        <taxon>Enterobacterales</taxon>
        <taxon>Yersiniaceae</taxon>
        <taxon>Serratia</taxon>
    </lineage>
</organism>
<evidence type="ECO:0000256" key="1">
    <source>
        <dbReference type="SAM" id="Phobius"/>
    </source>
</evidence>
<dbReference type="EMBL" id="CP041764">
    <property type="protein sequence ID" value="QHA89609.1"/>
    <property type="molecule type" value="Genomic_DNA"/>
</dbReference>
<evidence type="ECO:0000313" key="2">
    <source>
        <dbReference type="EMBL" id="QHA89609.1"/>
    </source>
</evidence>
<proteinExistence type="predicted"/>
<keyword evidence="1" id="KW-0812">Transmembrane</keyword>
<gene>
    <name evidence="2" type="ORF">FO014_22925</name>
</gene>
<feature type="transmembrane region" description="Helical" evidence="1">
    <location>
        <begin position="38"/>
        <end position="58"/>
    </location>
</feature>
<keyword evidence="3" id="KW-1185">Reference proteome</keyword>
<sequence>MIRIALILLLALIIGILLSLGTLWYLQHFTDTQADGLITLILLLGIAYGSLVIATHLVHRWRC</sequence>
<keyword evidence="1" id="KW-1133">Transmembrane helix</keyword>
<protein>
    <submittedName>
        <fullName evidence="2">Uncharacterized protein</fullName>
    </submittedName>
</protein>
<dbReference type="RefSeq" id="WP_160031190.1">
    <property type="nucleotide sequence ID" value="NZ_CP041764.1"/>
</dbReference>